<proteinExistence type="predicted"/>
<dbReference type="GO" id="GO:0005634">
    <property type="term" value="C:nucleus"/>
    <property type="evidence" value="ECO:0007669"/>
    <property type="project" value="UniProtKB-SubCell"/>
</dbReference>
<evidence type="ECO:0000313" key="10">
    <source>
        <dbReference type="Proteomes" id="UP000028760"/>
    </source>
</evidence>
<dbReference type="PANTHER" id="PTHR21603:SF16">
    <property type="entry name" value="CELL DIVISION CYCLE-ASSOCIATED PROTEIN 2"/>
    <property type="match status" value="1"/>
</dbReference>
<dbReference type="GeneID" id="103146701"/>
<feature type="region of interest" description="Disordered" evidence="7">
    <location>
        <begin position="623"/>
        <end position="714"/>
    </location>
</feature>
<keyword evidence="3" id="KW-0597">Phosphoprotein</keyword>
<evidence type="ECO:0000256" key="7">
    <source>
        <dbReference type="SAM" id="MobiDB-lite"/>
    </source>
</evidence>
<evidence type="ECO:0000256" key="3">
    <source>
        <dbReference type="ARBA" id="ARBA00022553"/>
    </source>
</evidence>
<dbReference type="CTD" id="157313"/>
<evidence type="ECO:0000256" key="1">
    <source>
        <dbReference type="ARBA" id="ARBA00004123"/>
    </source>
</evidence>
<feature type="region of interest" description="Disordered" evidence="7">
    <location>
        <begin position="762"/>
        <end position="809"/>
    </location>
</feature>
<dbReference type="RefSeq" id="XP_007564772.1">
    <property type="nucleotide sequence ID" value="XM_007564710.2"/>
</dbReference>
<dbReference type="InterPro" id="IPR029334">
    <property type="entry name" value="PP1-bd"/>
</dbReference>
<feature type="region of interest" description="Disordered" evidence="7">
    <location>
        <begin position="1"/>
        <end position="29"/>
    </location>
</feature>
<dbReference type="Proteomes" id="UP000028760">
    <property type="component" value="Unassembled WGS sequence"/>
</dbReference>
<evidence type="ECO:0000256" key="5">
    <source>
        <dbReference type="ARBA" id="ARBA00023242"/>
    </source>
</evidence>
<dbReference type="Ensembl" id="ENSPFOT00000028992.1">
    <property type="protein sequence ID" value="ENSPFOP00000027971.1"/>
    <property type="gene ID" value="ENSPFOG00000022412.1"/>
</dbReference>
<name>A0A096M980_POEFO</name>
<evidence type="ECO:0000256" key="2">
    <source>
        <dbReference type="ARBA" id="ARBA00022499"/>
    </source>
</evidence>
<keyword evidence="2" id="KW-1017">Isopeptide bond</keyword>
<dbReference type="eggNOG" id="ENOG502S079">
    <property type="taxonomic scope" value="Eukaryota"/>
</dbReference>
<feature type="compositionally biased region" description="Basic and acidic residues" evidence="7">
    <location>
        <begin position="389"/>
        <end position="402"/>
    </location>
</feature>
<feature type="compositionally biased region" description="Polar residues" evidence="7">
    <location>
        <begin position="404"/>
        <end position="414"/>
    </location>
</feature>
<evidence type="ECO:0000259" key="8">
    <source>
        <dbReference type="Pfam" id="PF15276"/>
    </source>
</evidence>
<feature type="compositionally biased region" description="Basic and acidic residues" evidence="7">
    <location>
        <begin position="197"/>
        <end position="218"/>
    </location>
</feature>
<sequence>MLKMSTDQAVTKVPVGDQENMPPAQENAPSVMNEISTPLNFSELTPRQFGISVESFIPSSSNCKDKSRLAAIKSRRRSGIGARGSPEMNSLIRFRAQQRMKTPPASHTPEAVKISPVFPRVASTLRQKMASFQSLMDVAESDGCDPTPVLDDDAAGRISNRDYPSDGLSCSEEKENNPPATGSKPRRPAPLDGCSVEIREENISGHHSSLKEQEDASCKHQSPGRPPSDDPSAVSDFHPIHIPSLPTLLEMKPPANADETPAVKKKKQVRFGGPLSPEFFDKNLPPSTPLKKGGTPARAATPGGGLQPRSVLKTPQRSDSEDQLDLLSLAGFGASPTFSMPLKHRVAQEREDDEDRKIVFPSVEETDSAVSSEADCPFNTQPLNLNMAFHEESLSEHLRESDPEPNQTSQTDQSTAEEKQLDDGAESPTPIQSTNRRRAKNKESSEGKPGAQPSKRKRKQPEVEEPLKRSTRSAAKLACRKMKVASSAAHRWNKDVDYSLYGSREYASKNPTLSPITERLSFIRRTSAGQQTLESPTATHQGYVISLQMPNVILHREDCSEGNFSIKSVSLPSCSPERNNRQPRITAKRGRKKRKVSVADCEVLREEITEQQLEVDVSQGTLSTLTKSEQREADPEEPSADILCADSSKSEYDTSTLTPTSSYAPIGEDSSKTEPAKKQTKQGRRSSALLEPHQAGEHQPNCEGNGNQEEEGGPIVDLAPWQADFNFEDVFKPVATRRQRSVRRSLRNQVNSEHVTTGLAWVPHTSPESIKETRRRTRHRRLSATLPVQPPLPEEAQDSASSQLTPGKL</sequence>
<organism evidence="9 10">
    <name type="scientific">Poecilia formosa</name>
    <name type="common">Amazon molly</name>
    <name type="synonym">Limia formosa</name>
    <dbReference type="NCBI Taxonomy" id="48698"/>
    <lineage>
        <taxon>Eukaryota</taxon>
        <taxon>Metazoa</taxon>
        <taxon>Chordata</taxon>
        <taxon>Craniata</taxon>
        <taxon>Vertebrata</taxon>
        <taxon>Euteleostomi</taxon>
        <taxon>Actinopterygii</taxon>
        <taxon>Neopterygii</taxon>
        <taxon>Teleostei</taxon>
        <taxon>Neoteleostei</taxon>
        <taxon>Acanthomorphata</taxon>
        <taxon>Ovalentaria</taxon>
        <taxon>Atherinomorphae</taxon>
        <taxon>Cyprinodontiformes</taxon>
        <taxon>Poeciliidae</taxon>
        <taxon>Poeciliinae</taxon>
        <taxon>Poecilia</taxon>
    </lineage>
</organism>
<dbReference type="GeneTree" id="ENSGT00940000167358"/>
<dbReference type="PANTHER" id="PTHR21603">
    <property type="entry name" value="ANTIGEN KI-67-LIKE PROTEIN"/>
    <property type="match status" value="1"/>
</dbReference>
<evidence type="ECO:0000256" key="6">
    <source>
        <dbReference type="ARBA" id="ARBA00023306"/>
    </source>
</evidence>
<evidence type="ECO:0000256" key="4">
    <source>
        <dbReference type="ARBA" id="ARBA00022843"/>
    </source>
</evidence>
<evidence type="ECO:0000313" key="9">
    <source>
        <dbReference type="Ensembl" id="ENSPFOP00000027971.1"/>
    </source>
</evidence>
<dbReference type="STRING" id="48698.ENSPFOP00000027971"/>
<dbReference type="EMBL" id="AYCK01010322">
    <property type="status" value="NOT_ANNOTATED_CDS"/>
    <property type="molecule type" value="Genomic_DNA"/>
</dbReference>
<feature type="compositionally biased region" description="Basic residues" evidence="7">
    <location>
        <begin position="773"/>
        <end position="782"/>
    </location>
</feature>
<comment type="subcellular location">
    <subcellularLocation>
        <location evidence="1">Nucleus</location>
    </subcellularLocation>
</comment>
<dbReference type="GO" id="GO:0051983">
    <property type="term" value="P:regulation of chromosome segregation"/>
    <property type="evidence" value="ECO:0007669"/>
    <property type="project" value="TreeGrafter"/>
</dbReference>
<keyword evidence="6" id="KW-0131">Cell cycle</keyword>
<keyword evidence="10" id="KW-1185">Reference proteome</keyword>
<feature type="region of interest" description="Disordered" evidence="7">
    <location>
        <begin position="140"/>
        <end position="475"/>
    </location>
</feature>
<dbReference type="AlphaFoldDB" id="A0A096M980"/>
<reference evidence="10" key="1">
    <citation type="submission" date="2013-10" db="EMBL/GenBank/DDBJ databases">
        <authorList>
            <person name="Schartl M."/>
            <person name="Warren W."/>
        </authorList>
    </citation>
    <scope>NUCLEOTIDE SEQUENCE [LARGE SCALE GENOMIC DNA]</scope>
    <source>
        <strain evidence="10">female</strain>
    </source>
</reference>
<feature type="region of interest" description="Disordered" evidence="7">
    <location>
        <begin position="570"/>
        <end position="592"/>
    </location>
</feature>
<reference evidence="9" key="3">
    <citation type="submission" date="2025-09" db="UniProtKB">
        <authorList>
            <consortium name="Ensembl"/>
        </authorList>
    </citation>
    <scope>IDENTIFICATION</scope>
</reference>
<dbReference type="Pfam" id="PF15276">
    <property type="entry name" value="PP1_bind"/>
    <property type="match status" value="1"/>
</dbReference>
<feature type="compositionally biased region" description="Polar residues" evidence="7">
    <location>
        <begin position="798"/>
        <end position="809"/>
    </location>
</feature>
<keyword evidence="5" id="KW-0539">Nucleus</keyword>
<dbReference type="GO" id="GO:0005694">
    <property type="term" value="C:chromosome"/>
    <property type="evidence" value="ECO:0007669"/>
    <property type="project" value="TreeGrafter"/>
</dbReference>
<keyword evidence="4" id="KW-0832">Ubl conjugation</keyword>
<dbReference type="GO" id="GO:0007088">
    <property type="term" value="P:regulation of mitotic nuclear division"/>
    <property type="evidence" value="ECO:0007669"/>
    <property type="project" value="TreeGrafter"/>
</dbReference>
<reference evidence="9" key="2">
    <citation type="submission" date="2025-08" db="UniProtKB">
        <authorList>
            <consortium name="Ensembl"/>
        </authorList>
    </citation>
    <scope>IDENTIFICATION</scope>
</reference>
<accession>A0A096M980</accession>
<dbReference type="OMA" id="DSHRSEM"/>
<protein>
    <submittedName>
        <fullName evidence="9">Cell division cycle associated 2</fullName>
    </submittedName>
</protein>
<feature type="domain" description="PP1-binding" evidence="8">
    <location>
        <begin position="265"/>
        <end position="315"/>
    </location>
</feature>
<feature type="compositionally biased region" description="Polar residues" evidence="7">
    <location>
        <begin position="653"/>
        <end position="663"/>
    </location>
</feature>